<sequence length="124" mass="13371">MDFGKRLGLRVKVALPFAITAVALIVIGLFAVSTVRNLVSDTDNIAETYLPSVSEILNGDRDLYQAMVAQMAFVDAQFNNEEGENYLASFDENAGQALERFNQAVARLEGTGVSDGLIRPTSVG</sequence>
<comment type="caution">
    <text evidence="2">The sequence shown here is derived from an EMBL/GenBank/DDBJ whole genome shotgun (WGS) entry which is preliminary data.</text>
</comment>
<name>A0A5M3PWB8_9GAMM</name>
<dbReference type="RefSeq" id="WP_227549350.1">
    <property type="nucleotide sequence ID" value="NZ_BGZI01000002.1"/>
</dbReference>
<keyword evidence="1" id="KW-1133">Transmembrane helix</keyword>
<gene>
    <name evidence="2" type="ORF">MSSD14B_06970</name>
</gene>
<dbReference type="EMBL" id="BGZI01000002">
    <property type="protein sequence ID" value="GBO87029.1"/>
    <property type="molecule type" value="Genomic_DNA"/>
</dbReference>
<evidence type="ECO:0008006" key="4">
    <source>
        <dbReference type="Google" id="ProtNLM"/>
    </source>
</evidence>
<feature type="transmembrane region" description="Helical" evidence="1">
    <location>
        <begin position="12"/>
        <end position="32"/>
    </location>
</feature>
<dbReference type="AlphaFoldDB" id="A0A5M3PWB8"/>
<accession>A0A5M3PWB8</accession>
<protein>
    <recommendedName>
        <fullName evidence="4">Chemotaxis methyl-accepting receptor HlyB-like 4HB MCP domain-containing protein</fullName>
    </recommendedName>
</protein>
<keyword evidence="1" id="KW-0812">Transmembrane</keyword>
<evidence type="ECO:0000313" key="3">
    <source>
        <dbReference type="Proteomes" id="UP000387223"/>
    </source>
</evidence>
<proteinExistence type="predicted"/>
<organism evidence="2 3">
    <name type="scientific">Marinobacter salsuginis</name>
    <dbReference type="NCBI Taxonomy" id="418719"/>
    <lineage>
        <taxon>Bacteria</taxon>
        <taxon>Pseudomonadati</taxon>
        <taxon>Pseudomonadota</taxon>
        <taxon>Gammaproteobacteria</taxon>
        <taxon>Pseudomonadales</taxon>
        <taxon>Marinobacteraceae</taxon>
        <taxon>Marinobacter</taxon>
    </lineage>
</organism>
<reference evidence="2 3" key="1">
    <citation type="journal article" date="2019" name="J. Gen. Appl. Microbiol.">
        <title>Aerobic degradation of cis-dichloroethene by the marine bacterium Marinobacter salsuginis strain 5N-3.</title>
        <authorList>
            <person name="Inoue Y."/>
            <person name="Fukunaga Y."/>
            <person name="Katsumata H."/>
            <person name="Ohji S."/>
            <person name="Hosoyama A."/>
            <person name="Mori K."/>
            <person name="Ando K."/>
        </authorList>
    </citation>
    <scope>NUCLEOTIDE SEQUENCE [LARGE SCALE GENOMIC DNA]</scope>
    <source>
        <strain evidence="2 3">NBRC 109114</strain>
    </source>
</reference>
<evidence type="ECO:0000313" key="2">
    <source>
        <dbReference type="EMBL" id="GBO87029.1"/>
    </source>
</evidence>
<keyword evidence="1" id="KW-0472">Membrane</keyword>
<dbReference type="Proteomes" id="UP000387223">
    <property type="component" value="Unassembled WGS sequence"/>
</dbReference>
<evidence type="ECO:0000256" key="1">
    <source>
        <dbReference type="SAM" id="Phobius"/>
    </source>
</evidence>